<evidence type="ECO:0000256" key="2">
    <source>
        <dbReference type="ARBA" id="ARBA00005709"/>
    </source>
</evidence>
<keyword evidence="3" id="KW-0975">Bacterial flagellum</keyword>
<dbReference type="GO" id="GO:0009288">
    <property type="term" value="C:bacterial-type flagellum"/>
    <property type="evidence" value="ECO:0007669"/>
    <property type="project" value="UniProtKB-SubCell"/>
</dbReference>
<comment type="subcellular location">
    <subcellularLocation>
        <location evidence="1">Bacterial flagellum</location>
    </subcellularLocation>
</comment>
<dbReference type="EMBL" id="FMTS01000002">
    <property type="protein sequence ID" value="SCW54796.1"/>
    <property type="molecule type" value="Genomic_DNA"/>
</dbReference>
<evidence type="ECO:0000259" key="4">
    <source>
        <dbReference type="Pfam" id="PF00700"/>
    </source>
</evidence>
<sequence>MRISTSESWSNALNNLMSAQTRQQTANDQVATQKVATDLGGYGRTSEIIASYQSSLSRTNAYLDVTQTVADRLNSQDLAITTTSDAVSSAKDSIMSSLANGTGTTLMLDMQGSFSAALSGLNYRHNGQYLFNGGNDNAAPVSITSMSQLAGVTSSDDVFTNGTVKKSSQIDAGTTIQTGMLASELGSKLMSLYKEVQDYNDDPTTGPFGDQLTDAQKDFLTTKSQEFGKLYDDMLQQGALNGTMQKRVENTQTSLQGQADSLSQLVDKRTSVDMAEAYSNLQQAQVAVQASAQVLANLNSTSLLNLLK</sequence>
<dbReference type="OrthoDB" id="8477979at2"/>
<accession>A0A1G4RDG3</accession>
<dbReference type="Gene3D" id="1.20.1330.10">
    <property type="entry name" value="f41 fragment of flagellin, N-terminal domain"/>
    <property type="match status" value="1"/>
</dbReference>
<protein>
    <submittedName>
        <fullName evidence="5">Flagellar hook-associated protein 3 FlgL</fullName>
    </submittedName>
</protein>
<keyword evidence="5" id="KW-0969">Cilium</keyword>
<proteinExistence type="inferred from homology"/>
<dbReference type="InterPro" id="IPR046358">
    <property type="entry name" value="Flagellin_C"/>
</dbReference>
<feature type="domain" description="Flagellin C-terminal" evidence="4">
    <location>
        <begin position="232"/>
        <end position="307"/>
    </location>
</feature>
<dbReference type="InterPro" id="IPR001492">
    <property type="entry name" value="Flagellin"/>
</dbReference>
<dbReference type="Proteomes" id="UP000199150">
    <property type="component" value="Unassembled WGS sequence"/>
</dbReference>
<dbReference type="GO" id="GO:0005198">
    <property type="term" value="F:structural molecule activity"/>
    <property type="evidence" value="ECO:0007669"/>
    <property type="project" value="InterPro"/>
</dbReference>
<keyword evidence="6" id="KW-1185">Reference proteome</keyword>
<dbReference type="STRING" id="260084.SAMN02927928_1801"/>
<evidence type="ECO:0000313" key="6">
    <source>
        <dbReference type="Proteomes" id="UP000199150"/>
    </source>
</evidence>
<name>A0A1G4RDG3_9CAUL</name>
<evidence type="ECO:0000256" key="1">
    <source>
        <dbReference type="ARBA" id="ARBA00004365"/>
    </source>
</evidence>
<evidence type="ECO:0000313" key="5">
    <source>
        <dbReference type="EMBL" id="SCW54796.1"/>
    </source>
</evidence>
<comment type="similarity">
    <text evidence="2">Belongs to the bacterial flagellin family.</text>
</comment>
<gene>
    <name evidence="5" type="ORF">SAMN02927928_1801</name>
</gene>
<evidence type="ECO:0000256" key="3">
    <source>
        <dbReference type="ARBA" id="ARBA00023143"/>
    </source>
</evidence>
<dbReference type="AlphaFoldDB" id="A0A1G4RDG3"/>
<dbReference type="PANTHER" id="PTHR42792:SF1">
    <property type="entry name" value="FLAGELLAR HOOK-ASSOCIATED PROTEIN 3"/>
    <property type="match status" value="1"/>
</dbReference>
<dbReference type="SUPFAM" id="SSF64518">
    <property type="entry name" value="Phase 1 flagellin"/>
    <property type="match status" value="1"/>
</dbReference>
<organism evidence="5 6">
    <name type="scientific">Asticcacaulis taihuensis</name>
    <dbReference type="NCBI Taxonomy" id="260084"/>
    <lineage>
        <taxon>Bacteria</taxon>
        <taxon>Pseudomonadati</taxon>
        <taxon>Pseudomonadota</taxon>
        <taxon>Alphaproteobacteria</taxon>
        <taxon>Caulobacterales</taxon>
        <taxon>Caulobacteraceae</taxon>
        <taxon>Asticcacaulis</taxon>
    </lineage>
</organism>
<dbReference type="PANTHER" id="PTHR42792">
    <property type="entry name" value="FLAGELLIN"/>
    <property type="match status" value="1"/>
</dbReference>
<dbReference type="RefSeq" id="WP_090646663.1">
    <property type="nucleotide sequence ID" value="NZ_CBCRYE010000004.1"/>
</dbReference>
<keyword evidence="5" id="KW-0966">Cell projection</keyword>
<keyword evidence="5" id="KW-0282">Flagellum</keyword>
<dbReference type="Pfam" id="PF00700">
    <property type="entry name" value="Flagellin_C"/>
    <property type="match status" value="1"/>
</dbReference>
<reference evidence="6" key="1">
    <citation type="submission" date="2016-10" db="EMBL/GenBank/DDBJ databases">
        <authorList>
            <person name="Varghese N."/>
            <person name="Submissions S."/>
        </authorList>
    </citation>
    <scope>NUCLEOTIDE SEQUENCE [LARGE SCALE GENOMIC DNA]</scope>
    <source>
        <strain evidence="6">CGMCC 1.3431</strain>
    </source>
</reference>